<organism evidence="2 3">
    <name type="scientific">Meloidogyne graminicola</name>
    <dbReference type="NCBI Taxonomy" id="189291"/>
    <lineage>
        <taxon>Eukaryota</taxon>
        <taxon>Metazoa</taxon>
        <taxon>Ecdysozoa</taxon>
        <taxon>Nematoda</taxon>
        <taxon>Chromadorea</taxon>
        <taxon>Rhabditida</taxon>
        <taxon>Tylenchina</taxon>
        <taxon>Tylenchomorpha</taxon>
        <taxon>Tylenchoidea</taxon>
        <taxon>Meloidogynidae</taxon>
        <taxon>Meloidogyninae</taxon>
        <taxon>Meloidogyne</taxon>
    </lineage>
</organism>
<dbReference type="AlphaFoldDB" id="A0A8S9Z961"/>
<feature type="compositionally biased region" description="Low complexity" evidence="1">
    <location>
        <begin position="72"/>
        <end position="99"/>
    </location>
</feature>
<evidence type="ECO:0000256" key="1">
    <source>
        <dbReference type="SAM" id="MobiDB-lite"/>
    </source>
</evidence>
<feature type="region of interest" description="Disordered" evidence="1">
    <location>
        <begin position="54"/>
        <end position="105"/>
    </location>
</feature>
<comment type="caution">
    <text evidence="2">The sequence shown here is derived from an EMBL/GenBank/DDBJ whole genome shotgun (WGS) entry which is preliminary data.</text>
</comment>
<dbReference type="Proteomes" id="UP000605970">
    <property type="component" value="Unassembled WGS sequence"/>
</dbReference>
<sequence length="429" mass="49719">CSNCINCLVLQSCSIALLCPLEFLFIKSISTQVVSRLRKEMFFEQEEKEIDPKDYIPILNKSTAQPPPPQQSTPSPSADINQNQQNNNQNNKKQTNGQNRTTSKLKLPSKHPEFVEFMVYEHFALSKSTVKEMCKPGTACDVHIYFYENFTQLPQIGVSCLSFKDLWSEQAEMQGDKTKPDALAFIKLISYRENTRRWMDIEPLAFQILTISLDCADSKGLKIRFSMMKETPSSWFWLQYPIFINDFSLVIGIEKKDLLRRYSVGEKEGSLQILTTFGLLNNLIEQQKKEEEKYPKNIKIIDLEEDQKINGKEEINNNNINGYKSAGRIDEEECLICYSKGSDVLFYPCSHCVVHSEKLINLKFQNFQQQRQCIFCDDKKCQRFDSYFYPCGCSLGCFEGFKKSLKMQKSKMSLRCGNMIENVMQFYRA</sequence>
<keyword evidence="3" id="KW-1185">Reference proteome</keyword>
<feature type="non-terminal residue" evidence="2">
    <location>
        <position position="1"/>
    </location>
</feature>
<gene>
    <name evidence="2" type="ORF">Mgra_00009490</name>
</gene>
<name>A0A8S9Z961_9BILA</name>
<protein>
    <submittedName>
        <fullName evidence="2">Uncharacterized protein</fullName>
    </submittedName>
</protein>
<reference evidence="2" key="1">
    <citation type="journal article" date="2020" name="Ecol. Evol.">
        <title>Genome structure and content of the rice root-knot nematode (Meloidogyne graminicola).</title>
        <authorList>
            <person name="Phan N.T."/>
            <person name="Danchin E.G.J."/>
            <person name="Klopp C."/>
            <person name="Perfus-Barbeoch L."/>
            <person name="Kozlowski D.K."/>
            <person name="Koutsovoulos G.D."/>
            <person name="Lopez-Roques C."/>
            <person name="Bouchez O."/>
            <person name="Zahm M."/>
            <person name="Besnard G."/>
            <person name="Bellafiore S."/>
        </authorList>
    </citation>
    <scope>NUCLEOTIDE SEQUENCE</scope>
    <source>
        <strain evidence="2">VN-18</strain>
    </source>
</reference>
<dbReference type="OrthoDB" id="10429688at2759"/>
<accession>A0A8S9Z961</accession>
<proteinExistence type="predicted"/>
<dbReference type="EMBL" id="JABEBT010000161">
    <property type="protein sequence ID" value="KAF7627208.1"/>
    <property type="molecule type" value="Genomic_DNA"/>
</dbReference>
<evidence type="ECO:0000313" key="3">
    <source>
        <dbReference type="Proteomes" id="UP000605970"/>
    </source>
</evidence>
<evidence type="ECO:0000313" key="2">
    <source>
        <dbReference type="EMBL" id="KAF7627208.1"/>
    </source>
</evidence>